<keyword evidence="2" id="KW-0812">Transmembrane</keyword>
<organism evidence="3 4">
    <name type="scientific">Plasmodium vivax Mauritania I</name>
    <dbReference type="NCBI Taxonomy" id="1035515"/>
    <lineage>
        <taxon>Eukaryota</taxon>
        <taxon>Sar</taxon>
        <taxon>Alveolata</taxon>
        <taxon>Apicomplexa</taxon>
        <taxon>Aconoidasida</taxon>
        <taxon>Haemosporida</taxon>
        <taxon>Plasmodiidae</taxon>
        <taxon>Plasmodium</taxon>
        <taxon>Plasmodium (Plasmodium)</taxon>
    </lineage>
</organism>
<reference evidence="3 4" key="1">
    <citation type="submission" date="2011-08" db="EMBL/GenBank/DDBJ databases">
        <title>The Genome Sequence of Plasmodium vivax Mauritania I.</title>
        <authorList>
            <consortium name="The Broad Institute Genome Sequencing Platform"/>
            <consortium name="The Broad Institute Genome Sequencing Center for Infectious Disease"/>
            <person name="Neafsey D."/>
            <person name="Carlton J."/>
            <person name="Barnwell J."/>
            <person name="Collins W."/>
            <person name="Escalante A."/>
            <person name="Mullikin J."/>
            <person name="Saul A."/>
            <person name="Guigo R."/>
            <person name="Camara F."/>
            <person name="Young S.K."/>
            <person name="Zeng Q."/>
            <person name="Gargeya S."/>
            <person name="Fitzgerald M."/>
            <person name="Haas B."/>
            <person name="Abouelleil A."/>
            <person name="Alvarado L."/>
            <person name="Arachchi H.M."/>
            <person name="Berlin A."/>
            <person name="Brown A."/>
            <person name="Chapman S.B."/>
            <person name="Chen Z."/>
            <person name="Dunbar C."/>
            <person name="Freedman E."/>
            <person name="Gearin G."/>
            <person name="Gellesch M."/>
            <person name="Goldberg J."/>
            <person name="Griggs A."/>
            <person name="Gujja S."/>
            <person name="Heiman D."/>
            <person name="Howarth C."/>
            <person name="Larson L."/>
            <person name="Lui A."/>
            <person name="MacDonald P.J.P."/>
            <person name="Montmayeur A."/>
            <person name="Murphy C."/>
            <person name="Neiman D."/>
            <person name="Pearson M."/>
            <person name="Priest M."/>
            <person name="Roberts A."/>
            <person name="Saif S."/>
            <person name="Shea T."/>
            <person name="Shenoy N."/>
            <person name="Sisk P."/>
            <person name="Stolte C."/>
            <person name="Sykes S."/>
            <person name="Wortman J."/>
            <person name="Nusbaum C."/>
            <person name="Birren B."/>
        </authorList>
    </citation>
    <scope>NUCLEOTIDE SEQUENCE [LARGE SCALE GENOMIC DNA]</scope>
    <source>
        <strain evidence="3 4">Mauritania I</strain>
    </source>
</reference>
<evidence type="ECO:0000313" key="4">
    <source>
        <dbReference type="Proteomes" id="UP000053776"/>
    </source>
</evidence>
<dbReference type="EMBL" id="KQ234994">
    <property type="protein sequence ID" value="KMZ95246.1"/>
    <property type="molecule type" value="Genomic_DNA"/>
</dbReference>
<evidence type="ECO:0000256" key="2">
    <source>
        <dbReference type="SAM" id="Phobius"/>
    </source>
</evidence>
<name>A0A0J9TJF4_PLAVI</name>
<dbReference type="Proteomes" id="UP000053776">
    <property type="component" value="Unassembled WGS sequence"/>
</dbReference>
<protein>
    <recommendedName>
        <fullName evidence="5">VIR protein</fullName>
    </recommendedName>
</protein>
<evidence type="ECO:0000313" key="3">
    <source>
        <dbReference type="EMBL" id="KMZ95246.1"/>
    </source>
</evidence>
<accession>A0A0J9TJF4</accession>
<evidence type="ECO:0000256" key="1">
    <source>
        <dbReference type="SAM" id="MobiDB-lite"/>
    </source>
</evidence>
<feature type="region of interest" description="Disordered" evidence="1">
    <location>
        <begin position="293"/>
        <end position="341"/>
    </location>
</feature>
<evidence type="ECO:0008006" key="5">
    <source>
        <dbReference type="Google" id="ProtNLM"/>
    </source>
</evidence>
<feature type="transmembrane region" description="Helical" evidence="2">
    <location>
        <begin position="272"/>
        <end position="292"/>
    </location>
</feature>
<dbReference type="AlphaFoldDB" id="A0A0J9TJF4"/>
<gene>
    <name evidence="3" type="ORF">PVMG_05884</name>
</gene>
<proteinExistence type="predicted"/>
<keyword evidence="2" id="KW-0472">Membrane</keyword>
<dbReference type="OrthoDB" id="387275at2759"/>
<feature type="compositionally biased region" description="Basic residues" evidence="1">
    <location>
        <begin position="293"/>
        <end position="302"/>
    </location>
</feature>
<sequence length="367" mass="42917">MVDNYSYEHVKDFPSYRSVLNNVDFFTKRIEHKDHKGHVYHIEQDDDVYKRVTASEVKCKENGASREHGFTDLCTQINKYLAYYSNHDQYKSKHYEYLNYWLNQKIKGTSIYNNSYGKILSNPHSIDISKNPDKNKDIYKSKIHTLDSKVYENIDKLDKLNEYFHDFVTKKDIGKYDASELCNEANKFVELYNDEVNKKCISNYDSKYCKALIEYRVKYNTQYKFTNRCEDVKYLMEIPGSERYEYYMWRKYEHMAGAVASGTDTLKIIGKVIAVALGLVFLAKFTPLGSILKGKKGKKKKSSKDEDEGDAGNANGDNEDDSNSQDQSDPLNIFNPNFYSSDNLPPYNEDYNIQYFAAPNYGRTHRR</sequence>
<keyword evidence="2" id="KW-1133">Transmembrane helix</keyword>